<dbReference type="InterPro" id="IPR021027">
    <property type="entry name" value="Transposase_put_HTH"/>
</dbReference>
<sequence>MQRLQAFKYELGPNGEQQRQMRRFAGARRFVYNRALALQKERHEQGMERRLACQEGAGVVLLNQRSHR</sequence>
<feature type="domain" description="Transposase putative helix-turn-helix" evidence="1">
    <location>
        <begin position="1"/>
        <end position="46"/>
    </location>
</feature>
<dbReference type="Pfam" id="PF12323">
    <property type="entry name" value="HTH_OrfB_IS605"/>
    <property type="match status" value="1"/>
</dbReference>
<organism evidence="2">
    <name type="scientific">mine drainage metagenome</name>
    <dbReference type="NCBI Taxonomy" id="410659"/>
    <lineage>
        <taxon>unclassified sequences</taxon>
        <taxon>metagenomes</taxon>
        <taxon>ecological metagenomes</taxon>
    </lineage>
</organism>
<gene>
    <name evidence="2" type="ORF">GALL_493900</name>
</gene>
<reference evidence="2" key="1">
    <citation type="submission" date="2016-10" db="EMBL/GenBank/DDBJ databases">
        <title>Sequence of Gallionella enrichment culture.</title>
        <authorList>
            <person name="Poehlein A."/>
            <person name="Muehling M."/>
            <person name="Daniel R."/>
        </authorList>
    </citation>
    <scope>NUCLEOTIDE SEQUENCE</scope>
</reference>
<comment type="caution">
    <text evidence="2">The sequence shown here is derived from an EMBL/GenBank/DDBJ whole genome shotgun (WGS) entry which is preliminary data.</text>
</comment>
<name>A0A1J5PUQ3_9ZZZZ</name>
<proteinExistence type="predicted"/>
<protein>
    <submittedName>
        <fullName evidence="2">Helix-turn-helix domain protein</fullName>
    </submittedName>
</protein>
<dbReference type="AlphaFoldDB" id="A0A1J5PUQ3"/>
<evidence type="ECO:0000259" key="1">
    <source>
        <dbReference type="Pfam" id="PF12323"/>
    </source>
</evidence>
<accession>A0A1J5PUQ3</accession>
<evidence type="ECO:0000313" key="2">
    <source>
        <dbReference type="EMBL" id="OIQ69011.1"/>
    </source>
</evidence>
<dbReference type="EMBL" id="MLJW01004970">
    <property type="protein sequence ID" value="OIQ69011.1"/>
    <property type="molecule type" value="Genomic_DNA"/>
</dbReference>